<feature type="transmembrane region" description="Helical" evidence="9">
    <location>
        <begin position="251"/>
        <end position="268"/>
    </location>
</feature>
<sequence length="462" mass="51829">YTALNHKYGWLLSNVSFILLALSIIVFGSFASLSSPFNEKSKVYAKHHRKLLQSGTITDVSDEDDTDESVIKPNKYIPQTIDTKYAIALPFIAAVFLLTLNYLIKNVDTEMITSFSSKYTLLVFSTGLIRVVKFCSVAGVELLGFNGDVTKSIFPLIRISFAVEDTEDDIYSSGYSSNPLFEDSDKERPYFDQLKEQLQKVKSKTALIFEFPSALNITQQFCNLYISSFDILSILISAPLIFLYVRFESNHWMISNFVASVMATAGILSLKFDNFTTGSLVLVGLFFYDIYFVFGSDVMLNVAKGINAPMMIKIPSGINYENLSPDQDIPLGMLGLGDIVIPGAFIALCLRYDVFRHYSANPEYHFEVFGGVRKIYFTTGLISYVIGLILTFVALVYTKAAQPALLYLSPSLIIGTIFVPWLIGDFKNAFAYEESEKNLIQRKEKEASDENEIKSDPTFVEN</sequence>
<dbReference type="EMBL" id="JAEUBG010003315">
    <property type="protein sequence ID" value="KAH3682954.1"/>
    <property type="molecule type" value="Genomic_DNA"/>
</dbReference>
<dbReference type="Proteomes" id="UP000774326">
    <property type="component" value="Unassembled WGS sequence"/>
</dbReference>
<evidence type="ECO:0000256" key="9">
    <source>
        <dbReference type="SAM" id="Phobius"/>
    </source>
</evidence>
<feature type="transmembrane region" description="Helical" evidence="9">
    <location>
        <begin position="275"/>
        <end position="294"/>
    </location>
</feature>
<accession>A0A9P8TLB6</accession>
<evidence type="ECO:0008006" key="12">
    <source>
        <dbReference type="Google" id="ProtNLM"/>
    </source>
</evidence>
<feature type="transmembrane region" description="Helical" evidence="9">
    <location>
        <begin position="375"/>
        <end position="398"/>
    </location>
</feature>
<dbReference type="SMART" id="SM00730">
    <property type="entry name" value="PSN"/>
    <property type="match status" value="1"/>
</dbReference>
<evidence type="ECO:0000256" key="2">
    <source>
        <dbReference type="ARBA" id="ARBA00006859"/>
    </source>
</evidence>
<proteinExistence type="inferred from homology"/>
<feature type="transmembrane region" description="Helical" evidence="9">
    <location>
        <begin position="85"/>
        <end position="104"/>
    </location>
</feature>
<dbReference type="Pfam" id="PF04258">
    <property type="entry name" value="Peptidase_A22B"/>
    <property type="match status" value="1"/>
</dbReference>
<evidence type="ECO:0000256" key="8">
    <source>
        <dbReference type="SAM" id="MobiDB-lite"/>
    </source>
</evidence>
<dbReference type="AlphaFoldDB" id="A0A9P8TLB6"/>
<feature type="transmembrane region" description="Helical" evidence="9">
    <location>
        <begin position="224"/>
        <end position="245"/>
    </location>
</feature>
<dbReference type="InterPro" id="IPR007369">
    <property type="entry name" value="Peptidase_A22B_SPP"/>
</dbReference>
<dbReference type="PANTHER" id="PTHR12174:SF23">
    <property type="entry name" value="MINOR HISTOCOMPATIBILITY ANTIGEN H13"/>
    <property type="match status" value="1"/>
</dbReference>
<evidence type="ECO:0000256" key="5">
    <source>
        <dbReference type="ARBA" id="ARBA00022824"/>
    </source>
</evidence>
<evidence type="ECO:0000256" key="4">
    <source>
        <dbReference type="ARBA" id="ARBA00022801"/>
    </source>
</evidence>
<keyword evidence="4" id="KW-0378">Hydrolase</keyword>
<feature type="compositionally biased region" description="Basic and acidic residues" evidence="8">
    <location>
        <begin position="441"/>
        <end position="455"/>
    </location>
</feature>
<feature type="transmembrane region" description="Helical" evidence="9">
    <location>
        <begin position="404"/>
        <end position="423"/>
    </location>
</feature>
<feature type="transmembrane region" description="Helical" evidence="9">
    <location>
        <begin position="329"/>
        <end position="354"/>
    </location>
</feature>
<dbReference type="GO" id="GO:0033619">
    <property type="term" value="P:membrane protein proteolysis"/>
    <property type="evidence" value="ECO:0007669"/>
    <property type="project" value="TreeGrafter"/>
</dbReference>
<reference evidence="10" key="2">
    <citation type="submission" date="2021-01" db="EMBL/GenBank/DDBJ databases">
        <authorList>
            <person name="Schikora-Tamarit M.A."/>
        </authorList>
    </citation>
    <scope>NUCLEOTIDE SEQUENCE</scope>
    <source>
        <strain evidence="10">CBS2887</strain>
    </source>
</reference>
<comment type="subcellular location">
    <subcellularLocation>
        <location evidence="1">Endoplasmic reticulum membrane</location>
        <topology evidence="1">Multi-pass membrane protein</topology>
    </subcellularLocation>
</comment>
<keyword evidence="6 9" id="KW-1133">Transmembrane helix</keyword>
<feature type="transmembrane region" description="Helical" evidence="9">
    <location>
        <begin position="12"/>
        <end position="33"/>
    </location>
</feature>
<dbReference type="InterPro" id="IPR006639">
    <property type="entry name" value="Preselin/SPP"/>
</dbReference>
<feature type="region of interest" description="Disordered" evidence="8">
    <location>
        <begin position="441"/>
        <end position="462"/>
    </location>
</feature>
<organism evidence="10 11">
    <name type="scientific">Wickerhamomyces pijperi</name>
    <name type="common">Yeast</name>
    <name type="synonym">Pichia pijperi</name>
    <dbReference type="NCBI Taxonomy" id="599730"/>
    <lineage>
        <taxon>Eukaryota</taxon>
        <taxon>Fungi</taxon>
        <taxon>Dikarya</taxon>
        <taxon>Ascomycota</taxon>
        <taxon>Saccharomycotina</taxon>
        <taxon>Saccharomycetes</taxon>
        <taxon>Phaffomycetales</taxon>
        <taxon>Wickerhamomycetaceae</taxon>
        <taxon>Wickerhamomyces</taxon>
    </lineage>
</organism>
<dbReference type="GO" id="GO:0098554">
    <property type="term" value="C:cytoplasmic side of endoplasmic reticulum membrane"/>
    <property type="evidence" value="ECO:0007669"/>
    <property type="project" value="TreeGrafter"/>
</dbReference>
<keyword evidence="11" id="KW-1185">Reference proteome</keyword>
<dbReference type="PANTHER" id="PTHR12174">
    <property type="entry name" value="SIGNAL PEPTIDE PEPTIDASE"/>
    <property type="match status" value="1"/>
</dbReference>
<protein>
    <recommendedName>
        <fullName evidence="12">Minor histocompatibility antigen H13</fullName>
    </recommendedName>
</protein>
<evidence type="ECO:0000256" key="3">
    <source>
        <dbReference type="ARBA" id="ARBA00022692"/>
    </source>
</evidence>
<gene>
    <name evidence="10" type="ORF">WICPIJ_006075</name>
</gene>
<dbReference type="GO" id="GO:0042500">
    <property type="term" value="F:aspartic endopeptidase activity, intramembrane cleaving"/>
    <property type="evidence" value="ECO:0007669"/>
    <property type="project" value="InterPro"/>
</dbReference>
<dbReference type="OrthoDB" id="29661at2759"/>
<evidence type="ECO:0000256" key="6">
    <source>
        <dbReference type="ARBA" id="ARBA00022989"/>
    </source>
</evidence>
<reference evidence="10" key="1">
    <citation type="journal article" date="2021" name="Open Biol.">
        <title>Shared evolutionary footprints suggest mitochondrial oxidative damage underlies multiple complex I losses in fungi.</title>
        <authorList>
            <person name="Schikora-Tamarit M.A."/>
            <person name="Marcet-Houben M."/>
            <person name="Nosek J."/>
            <person name="Gabaldon T."/>
        </authorList>
    </citation>
    <scope>NUCLEOTIDE SEQUENCE</scope>
    <source>
        <strain evidence="10">CBS2887</strain>
    </source>
</reference>
<name>A0A9P8TLB6_WICPI</name>
<evidence type="ECO:0000256" key="7">
    <source>
        <dbReference type="ARBA" id="ARBA00023136"/>
    </source>
</evidence>
<feature type="non-terminal residue" evidence="10">
    <location>
        <position position="1"/>
    </location>
</feature>
<evidence type="ECO:0000313" key="10">
    <source>
        <dbReference type="EMBL" id="KAH3682954.1"/>
    </source>
</evidence>
<comment type="similarity">
    <text evidence="2">Belongs to the peptidase A22B family.</text>
</comment>
<keyword evidence="7 9" id="KW-0472">Membrane</keyword>
<dbReference type="GO" id="GO:0098553">
    <property type="term" value="C:lumenal side of endoplasmic reticulum membrane"/>
    <property type="evidence" value="ECO:0007669"/>
    <property type="project" value="TreeGrafter"/>
</dbReference>
<keyword evidence="5" id="KW-0256">Endoplasmic reticulum</keyword>
<comment type="caution">
    <text evidence="10">The sequence shown here is derived from an EMBL/GenBank/DDBJ whole genome shotgun (WGS) entry which is preliminary data.</text>
</comment>
<evidence type="ECO:0000313" key="11">
    <source>
        <dbReference type="Proteomes" id="UP000774326"/>
    </source>
</evidence>
<keyword evidence="3 9" id="KW-0812">Transmembrane</keyword>
<dbReference type="GO" id="GO:0006465">
    <property type="term" value="P:signal peptide processing"/>
    <property type="evidence" value="ECO:0007669"/>
    <property type="project" value="TreeGrafter"/>
</dbReference>
<evidence type="ECO:0000256" key="1">
    <source>
        <dbReference type="ARBA" id="ARBA00004477"/>
    </source>
</evidence>